<comment type="caution">
    <text evidence="23">The sequence shown here is derived from an EMBL/GenBank/DDBJ whole genome shotgun (WGS) entry which is preliminary data.</text>
</comment>
<keyword evidence="11" id="KW-0963">Cytoplasm</keyword>
<dbReference type="GO" id="GO:0009423">
    <property type="term" value="P:chorismate biosynthetic process"/>
    <property type="evidence" value="ECO:0007669"/>
    <property type="project" value="UniProtKB-UniRule"/>
</dbReference>
<comment type="catalytic activity">
    <reaction evidence="1">
        <text>7-phospho-2-dehydro-3-deoxy-D-arabino-heptonate = 3-dehydroquinate + phosphate</text>
        <dbReference type="Rhea" id="RHEA:21968"/>
        <dbReference type="ChEBI" id="CHEBI:32364"/>
        <dbReference type="ChEBI" id="CHEBI:43474"/>
        <dbReference type="ChEBI" id="CHEBI:58394"/>
        <dbReference type="EC" id="4.2.3.4"/>
    </reaction>
</comment>
<dbReference type="GO" id="GO:0003856">
    <property type="term" value="F:3-dehydroquinate synthase activity"/>
    <property type="evidence" value="ECO:0007669"/>
    <property type="project" value="UniProtKB-UniRule"/>
</dbReference>
<evidence type="ECO:0000313" key="23">
    <source>
        <dbReference type="EMBL" id="TYP94928.1"/>
    </source>
</evidence>
<evidence type="ECO:0000256" key="2">
    <source>
        <dbReference type="ARBA" id="ARBA00001911"/>
    </source>
</evidence>
<dbReference type="InterPro" id="IPR016037">
    <property type="entry name" value="DHQ_synth_AroB"/>
</dbReference>
<dbReference type="InterPro" id="IPR030960">
    <property type="entry name" value="DHQS/DOIS_N"/>
</dbReference>
<evidence type="ECO:0000256" key="13">
    <source>
        <dbReference type="ARBA" id="ARBA00022723"/>
    </source>
</evidence>
<dbReference type="GO" id="GO:0008652">
    <property type="term" value="P:amino acid biosynthetic process"/>
    <property type="evidence" value="ECO:0007669"/>
    <property type="project" value="UniProtKB-KW"/>
</dbReference>
<evidence type="ECO:0000256" key="12">
    <source>
        <dbReference type="ARBA" id="ARBA00022605"/>
    </source>
</evidence>
<dbReference type="Proteomes" id="UP000324595">
    <property type="component" value="Unassembled WGS sequence"/>
</dbReference>
<feature type="domain" description="3-dehydroquinate synthase N-terminal" evidence="21">
    <location>
        <begin position="69"/>
        <end position="180"/>
    </location>
</feature>
<comment type="function">
    <text evidence="5">Catalyzes the conversion of 3-deoxy-D-arabino-heptulosonate 7-phosphate (DAHP) to dehydroquinate (DHQ).</text>
</comment>
<evidence type="ECO:0000256" key="11">
    <source>
        <dbReference type="ARBA" id="ARBA00022490"/>
    </source>
</evidence>
<dbReference type="Pfam" id="PF24621">
    <property type="entry name" value="DHQS_C"/>
    <property type="match status" value="1"/>
</dbReference>
<dbReference type="NCBIfam" id="TIGR01357">
    <property type="entry name" value="aroB"/>
    <property type="match status" value="1"/>
</dbReference>
<evidence type="ECO:0000256" key="8">
    <source>
        <dbReference type="ARBA" id="ARBA00005412"/>
    </source>
</evidence>
<dbReference type="PANTHER" id="PTHR43622">
    <property type="entry name" value="3-DEHYDROQUINATE SYNTHASE"/>
    <property type="match status" value="1"/>
</dbReference>
<dbReference type="GO" id="GO:0009073">
    <property type="term" value="P:aromatic amino acid family biosynthetic process"/>
    <property type="evidence" value="ECO:0007669"/>
    <property type="project" value="UniProtKB-KW"/>
</dbReference>
<sequence length="365" mass="40418">MSNINLDITTRKEYPIEVGKGLGNTVSAWLGEHYSTDSVFVVIDENVNNLHRERLEKWCQPQFKHVYYIEIPEGERSKSIQQWKEVADEILSIGVERSTPLMAVGGGVTGDLGGFVASTVLRGLPLIHVPTTLLAMVDSSIGGKTGINHNTGKNLIGAFYQPDAVFADVHFLDTLDDKEWVTGIAEILKYGAIRNPDLFKDFESLVNKSFTANEQWVSVIAESAGIKADIVQEDALESGIRAYLNFGHTFGHALEKVAGYGTITHGEAVFVGMLAACNFSAQLGHSVDITPFKSFLPLYQRQMSPLPDDVDELIEAMKSDKKVKNNMLRLVLLNSWASPYVHDCTDYSALREAWEFALSQFNKSI</sequence>
<keyword evidence="12" id="KW-0028">Amino-acid biosynthesis</keyword>
<evidence type="ECO:0000256" key="17">
    <source>
        <dbReference type="ARBA" id="ARBA00023141"/>
    </source>
</evidence>
<dbReference type="FunFam" id="3.40.50.1970:FF:000007">
    <property type="entry name" value="Pentafunctional AROM polypeptide"/>
    <property type="match status" value="1"/>
</dbReference>
<dbReference type="GO" id="GO:0000166">
    <property type="term" value="F:nucleotide binding"/>
    <property type="evidence" value="ECO:0007669"/>
    <property type="project" value="UniProtKB-KW"/>
</dbReference>
<dbReference type="EMBL" id="VNHY01000001">
    <property type="protein sequence ID" value="TYP94928.1"/>
    <property type="molecule type" value="Genomic_DNA"/>
</dbReference>
<dbReference type="OrthoDB" id="9806583at2"/>
<comment type="cofactor">
    <cofactor evidence="4">
        <name>Zn(2+)</name>
        <dbReference type="ChEBI" id="CHEBI:29105"/>
    </cofactor>
</comment>
<keyword evidence="18" id="KW-0456">Lyase</keyword>
<accession>A0A5D3YNK1</accession>
<keyword evidence="14" id="KW-0547">Nucleotide-binding</keyword>
<dbReference type="SUPFAM" id="SSF56796">
    <property type="entry name" value="Dehydroquinate synthase-like"/>
    <property type="match status" value="1"/>
</dbReference>
<name>A0A5D3YNK1_9BACT</name>
<evidence type="ECO:0000256" key="18">
    <source>
        <dbReference type="ARBA" id="ARBA00023239"/>
    </source>
</evidence>
<dbReference type="GO" id="GO:0046872">
    <property type="term" value="F:metal ion binding"/>
    <property type="evidence" value="ECO:0007669"/>
    <property type="project" value="UniProtKB-KW"/>
</dbReference>
<evidence type="ECO:0000256" key="5">
    <source>
        <dbReference type="ARBA" id="ARBA00003485"/>
    </source>
</evidence>
<evidence type="ECO:0000256" key="3">
    <source>
        <dbReference type="ARBA" id="ARBA00001941"/>
    </source>
</evidence>
<dbReference type="Gene3D" id="1.20.1090.10">
    <property type="entry name" value="Dehydroquinate synthase-like - alpha domain"/>
    <property type="match status" value="1"/>
</dbReference>
<dbReference type="AlphaFoldDB" id="A0A5D3YNK1"/>
<evidence type="ECO:0000256" key="9">
    <source>
        <dbReference type="ARBA" id="ARBA00013031"/>
    </source>
</evidence>
<proteinExistence type="inferred from homology"/>
<dbReference type="InterPro" id="IPR056179">
    <property type="entry name" value="DHQS_C"/>
</dbReference>
<comment type="similarity">
    <text evidence="8">Belongs to the sugar phosphate cyclases superfamily. Dehydroquinate synthase family.</text>
</comment>
<evidence type="ECO:0000256" key="14">
    <source>
        <dbReference type="ARBA" id="ARBA00022741"/>
    </source>
</evidence>
<dbReference type="GO" id="GO:0005737">
    <property type="term" value="C:cytoplasm"/>
    <property type="evidence" value="ECO:0007669"/>
    <property type="project" value="UniProtKB-SubCell"/>
</dbReference>
<gene>
    <name evidence="23" type="ORF">LX73_0222</name>
</gene>
<reference evidence="23 24" key="1">
    <citation type="submission" date="2019-07" db="EMBL/GenBank/DDBJ databases">
        <title>Genomic Encyclopedia of Archaeal and Bacterial Type Strains, Phase II (KMG-II): from individual species to whole genera.</title>
        <authorList>
            <person name="Goeker M."/>
        </authorList>
    </citation>
    <scope>NUCLEOTIDE SEQUENCE [LARGE SCALE GENOMIC DNA]</scope>
    <source>
        <strain evidence="23 24">DSM 21935</strain>
    </source>
</reference>
<evidence type="ECO:0000256" key="4">
    <source>
        <dbReference type="ARBA" id="ARBA00001947"/>
    </source>
</evidence>
<evidence type="ECO:0000256" key="20">
    <source>
        <dbReference type="NCBIfam" id="TIGR01357"/>
    </source>
</evidence>
<dbReference type="Gene3D" id="3.40.50.1970">
    <property type="match status" value="1"/>
</dbReference>
<keyword evidence="24" id="KW-1185">Reference proteome</keyword>
<evidence type="ECO:0000256" key="7">
    <source>
        <dbReference type="ARBA" id="ARBA00004661"/>
    </source>
</evidence>
<evidence type="ECO:0000256" key="6">
    <source>
        <dbReference type="ARBA" id="ARBA00004496"/>
    </source>
</evidence>
<evidence type="ECO:0000256" key="1">
    <source>
        <dbReference type="ARBA" id="ARBA00001393"/>
    </source>
</evidence>
<dbReference type="Pfam" id="PF01761">
    <property type="entry name" value="DHQ_synthase"/>
    <property type="match status" value="1"/>
</dbReference>
<evidence type="ECO:0000256" key="15">
    <source>
        <dbReference type="ARBA" id="ARBA00022833"/>
    </source>
</evidence>
<organism evidence="23 24">
    <name type="scientific">Fodinibius salinus</name>
    <dbReference type="NCBI Taxonomy" id="860790"/>
    <lineage>
        <taxon>Bacteria</taxon>
        <taxon>Pseudomonadati</taxon>
        <taxon>Balneolota</taxon>
        <taxon>Balneolia</taxon>
        <taxon>Balneolales</taxon>
        <taxon>Balneolaceae</taxon>
        <taxon>Fodinibius</taxon>
    </lineage>
</organism>
<keyword evidence="15" id="KW-0862">Zinc</keyword>
<dbReference type="EC" id="4.2.3.4" evidence="9 20"/>
<dbReference type="InterPro" id="IPR030963">
    <property type="entry name" value="DHQ_synth_fam"/>
</dbReference>
<evidence type="ECO:0000259" key="22">
    <source>
        <dbReference type="Pfam" id="PF24621"/>
    </source>
</evidence>
<evidence type="ECO:0000256" key="10">
    <source>
        <dbReference type="ARBA" id="ARBA00017684"/>
    </source>
</evidence>
<comment type="pathway">
    <text evidence="7">Metabolic intermediate biosynthesis; chorismate biosynthesis; chorismate from D-erythrose 4-phosphate and phosphoenolpyruvate: step 2/7.</text>
</comment>
<keyword evidence="19" id="KW-0170">Cobalt</keyword>
<dbReference type="CDD" id="cd08195">
    <property type="entry name" value="DHQS"/>
    <property type="match status" value="1"/>
</dbReference>
<evidence type="ECO:0000259" key="21">
    <source>
        <dbReference type="Pfam" id="PF01761"/>
    </source>
</evidence>
<keyword evidence="16" id="KW-0520">NAD</keyword>
<feature type="domain" description="3-dehydroquinate synthase C-terminal" evidence="22">
    <location>
        <begin position="183"/>
        <end position="323"/>
    </location>
</feature>
<dbReference type="PIRSF" id="PIRSF001455">
    <property type="entry name" value="DHQ_synth"/>
    <property type="match status" value="1"/>
</dbReference>
<evidence type="ECO:0000256" key="16">
    <source>
        <dbReference type="ARBA" id="ARBA00023027"/>
    </source>
</evidence>
<comment type="cofactor">
    <cofactor evidence="2">
        <name>NAD(+)</name>
        <dbReference type="ChEBI" id="CHEBI:57540"/>
    </cofactor>
</comment>
<dbReference type="InterPro" id="IPR050071">
    <property type="entry name" value="Dehydroquinate_synthase"/>
</dbReference>
<comment type="cofactor">
    <cofactor evidence="3">
        <name>Co(2+)</name>
        <dbReference type="ChEBI" id="CHEBI:48828"/>
    </cofactor>
</comment>
<protein>
    <recommendedName>
        <fullName evidence="10 20">3-dehydroquinate synthase</fullName>
        <ecNumber evidence="9 20">4.2.3.4</ecNumber>
    </recommendedName>
</protein>
<keyword evidence="13" id="KW-0479">Metal-binding</keyword>
<dbReference type="PANTHER" id="PTHR43622:SF7">
    <property type="entry name" value="3-DEHYDROQUINATE SYNTHASE, CHLOROPLASTIC"/>
    <property type="match status" value="1"/>
</dbReference>
<dbReference type="RefSeq" id="WP_148897617.1">
    <property type="nucleotide sequence ID" value="NZ_VNHY01000001.1"/>
</dbReference>
<evidence type="ECO:0000256" key="19">
    <source>
        <dbReference type="ARBA" id="ARBA00023285"/>
    </source>
</evidence>
<comment type="subcellular location">
    <subcellularLocation>
        <location evidence="6">Cytoplasm</location>
    </subcellularLocation>
</comment>
<evidence type="ECO:0000313" key="24">
    <source>
        <dbReference type="Proteomes" id="UP000324595"/>
    </source>
</evidence>
<keyword evidence="17" id="KW-0057">Aromatic amino acid biosynthesis</keyword>